<comment type="caution">
    <text evidence="16">The sequence shown here is derived from an EMBL/GenBank/DDBJ whole genome shotgun (WGS) entry which is preliminary data.</text>
</comment>
<evidence type="ECO:0000256" key="4">
    <source>
        <dbReference type="ARBA" id="ARBA00022695"/>
    </source>
</evidence>
<dbReference type="Gene3D" id="3.90.980.10">
    <property type="entry name" value="DNA primase, catalytic core, N-terminal domain"/>
    <property type="match status" value="1"/>
</dbReference>
<dbReference type="PIRSF" id="PIRSF002811">
    <property type="entry name" value="DnaG"/>
    <property type="match status" value="1"/>
</dbReference>
<evidence type="ECO:0000256" key="8">
    <source>
        <dbReference type="ARBA" id="ARBA00022833"/>
    </source>
</evidence>
<reference evidence="17" key="1">
    <citation type="journal article" date="2019" name="Int. J. Syst. Evol. Microbiol.">
        <title>The Global Catalogue of Microorganisms (GCM) 10K type strain sequencing project: providing services to taxonomists for standard genome sequencing and annotation.</title>
        <authorList>
            <consortium name="The Broad Institute Genomics Platform"/>
            <consortium name="The Broad Institute Genome Sequencing Center for Infectious Disease"/>
            <person name="Wu L."/>
            <person name="Ma J."/>
        </authorList>
    </citation>
    <scope>NUCLEOTIDE SEQUENCE [LARGE SCALE GENOMIC DNA]</scope>
    <source>
        <strain evidence="17">GH52</strain>
    </source>
</reference>
<evidence type="ECO:0000256" key="13">
    <source>
        <dbReference type="PIRNR" id="PIRNR002811"/>
    </source>
</evidence>
<feature type="domain" description="Toprim" evidence="15">
    <location>
        <begin position="263"/>
        <end position="344"/>
    </location>
</feature>
<keyword evidence="2 12" id="KW-0639">Primosome</keyword>
<dbReference type="EC" id="2.7.7.101" evidence="12"/>
<evidence type="ECO:0000256" key="6">
    <source>
        <dbReference type="ARBA" id="ARBA00022723"/>
    </source>
</evidence>
<dbReference type="HAMAP" id="MF_00974">
    <property type="entry name" value="DNA_primase_DnaG"/>
    <property type="match status" value="1"/>
</dbReference>
<dbReference type="Gene3D" id="1.10.860.10">
    <property type="entry name" value="DNAb Helicase, Chain A"/>
    <property type="match status" value="1"/>
</dbReference>
<keyword evidence="9" id="KW-0460">Magnesium</keyword>
<feature type="zinc finger region" description="CHC2-type" evidence="12">
    <location>
        <begin position="41"/>
        <end position="65"/>
    </location>
</feature>
<evidence type="ECO:0000259" key="15">
    <source>
        <dbReference type="PROSITE" id="PS50880"/>
    </source>
</evidence>
<dbReference type="SUPFAM" id="SSF56731">
    <property type="entry name" value="DNA primase core"/>
    <property type="match status" value="1"/>
</dbReference>
<dbReference type="CDD" id="cd03364">
    <property type="entry name" value="TOPRIM_DnaG_primases"/>
    <property type="match status" value="1"/>
</dbReference>
<comment type="catalytic activity">
    <reaction evidence="12">
        <text>ssDNA + n NTP = ssDNA/pppN(pN)n-1 hybrid + (n-1) diphosphate.</text>
        <dbReference type="EC" id="2.7.7.101"/>
    </reaction>
</comment>
<accession>A0ABW4YK44</accession>
<dbReference type="InterPro" id="IPR034151">
    <property type="entry name" value="TOPRIM_DnaG_bac"/>
</dbReference>
<comment type="function">
    <text evidence="12 13">RNA polymerase that catalyzes the synthesis of short RNA molecules used as primers for DNA polymerase during DNA replication.</text>
</comment>
<evidence type="ECO:0000256" key="2">
    <source>
        <dbReference type="ARBA" id="ARBA00022515"/>
    </source>
</evidence>
<dbReference type="PANTHER" id="PTHR30313:SF2">
    <property type="entry name" value="DNA PRIMASE"/>
    <property type="match status" value="1"/>
</dbReference>
<keyword evidence="11 12" id="KW-0804">Transcription</keyword>
<dbReference type="Gene3D" id="6.10.140.360">
    <property type="match status" value="1"/>
</dbReference>
<evidence type="ECO:0000256" key="9">
    <source>
        <dbReference type="ARBA" id="ARBA00022842"/>
    </source>
</evidence>
<dbReference type="InterPro" id="IPR050219">
    <property type="entry name" value="DnaG_primase"/>
</dbReference>
<dbReference type="InterPro" id="IPR019475">
    <property type="entry name" value="DNA_primase_DnaB-bd"/>
</dbReference>
<comment type="similarity">
    <text evidence="12 13">Belongs to the DnaG primase family.</text>
</comment>
<dbReference type="PROSITE" id="PS50880">
    <property type="entry name" value="TOPRIM"/>
    <property type="match status" value="1"/>
</dbReference>
<evidence type="ECO:0000313" key="16">
    <source>
        <dbReference type="EMBL" id="MFD2116110.1"/>
    </source>
</evidence>
<evidence type="ECO:0000256" key="7">
    <source>
        <dbReference type="ARBA" id="ARBA00022771"/>
    </source>
</evidence>
<name>A0ABW4YK44_9BACL</name>
<dbReference type="InterPro" id="IPR036977">
    <property type="entry name" value="DNA_primase_Znf_CHC2"/>
</dbReference>
<sequence>MSFGRIPEEVIAAVRAHYDIVETVGKYVHLTKHGKYLKGLCPFHSENTPSFTVTPELQIFHCYGCGKTGNVIRFMEEIEGYSFPEAVQVMAEQADLPVEWNWRAKQAVAQVNPMQVQAVEAYELSAKFYHYVLNHTKQGNEAKQYLKDRGMNDHLINQFQIGFAPDDWDILARFLDKRGYAANFLEEFGLLIAKQDGTGYIDRFRNRVIFPIQNFEGQTIAFAGRILGAGQPKYLNSPESDLFTKSRTLYNWNQAKGNIRKTKQVVLFEGYMDVIKATQAGLENGVATMGTALTEEHCALLKRQTSEVIICYDGDEAGQAATAKAIALIEATSMKVLVAMLPKGLDPDDYISQYGASSFLRLVLDESVSATKFKLIYLRRNHILLNEEGRKNYLIEAINLISEVDTSVEREFYLKELSHEFDISLAALKQDCNEIRQSKQKNVTQRDNNDKSWNNGRNENRKRYPSVPTLLPAYAYAERRLLHVMIQDRDIAETVHARVGEAFNIEDHAAIAAYLYAHYAQGYSANAAHFMETLQDDRLESIVASILMMNEDIPVTDEILEAFVQQILKVPEQKSIDEKKEAMKSAERAGDALLAAQIASEIITLEQQLKRS</sequence>
<evidence type="ECO:0000313" key="17">
    <source>
        <dbReference type="Proteomes" id="UP001597362"/>
    </source>
</evidence>
<dbReference type="Proteomes" id="UP001597362">
    <property type="component" value="Unassembled WGS sequence"/>
</dbReference>
<keyword evidence="5 12" id="KW-0235">DNA replication</keyword>
<evidence type="ECO:0000256" key="10">
    <source>
        <dbReference type="ARBA" id="ARBA00023125"/>
    </source>
</evidence>
<dbReference type="RefSeq" id="WP_377771940.1">
    <property type="nucleotide sequence ID" value="NZ_JBHUHO010000029.1"/>
</dbReference>
<keyword evidence="4 12" id="KW-0548">Nucleotidyltransferase</keyword>
<dbReference type="InterPro" id="IPR037068">
    <property type="entry name" value="DNA_primase_core_N_sf"/>
</dbReference>
<comment type="domain">
    <text evidence="12">Contains an N-terminal zinc-binding domain, a central core domain that contains the primase activity, and a C-terminal DnaB-binding domain.</text>
</comment>
<dbReference type="InterPro" id="IPR013264">
    <property type="entry name" value="DNAG_N"/>
</dbReference>
<keyword evidence="3 12" id="KW-0808">Transferase</keyword>
<keyword evidence="10 12" id="KW-0238">DNA-binding</keyword>
<dbReference type="SUPFAM" id="SSF57783">
    <property type="entry name" value="Zinc beta-ribbon"/>
    <property type="match status" value="1"/>
</dbReference>
<proteinExistence type="inferred from homology"/>
<keyword evidence="8 12" id="KW-0862">Zinc</keyword>
<protein>
    <recommendedName>
        <fullName evidence="12 13">DNA primase</fullName>
        <ecNumber evidence="12">2.7.7.101</ecNumber>
    </recommendedName>
</protein>
<dbReference type="Pfam" id="PF13155">
    <property type="entry name" value="Toprim_2"/>
    <property type="match status" value="1"/>
</dbReference>
<evidence type="ECO:0000256" key="5">
    <source>
        <dbReference type="ARBA" id="ARBA00022705"/>
    </source>
</evidence>
<dbReference type="InterPro" id="IPR006171">
    <property type="entry name" value="TOPRIM_dom"/>
</dbReference>
<evidence type="ECO:0000256" key="12">
    <source>
        <dbReference type="HAMAP-Rule" id="MF_00974"/>
    </source>
</evidence>
<dbReference type="InterPro" id="IPR016136">
    <property type="entry name" value="DNA_helicase_N/primase_C"/>
</dbReference>
<dbReference type="EMBL" id="JBHUHO010000029">
    <property type="protein sequence ID" value="MFD2116110.1"/>
    <property type="molecule type" value="Genomic_DNA"/>
</dbReference>
<dbReference type="Gene3D" id="3.90.580.10">
    <property type="entry name" value="Zinc finger, CHC2-type domain"/>
    <property type="match status" value="1"/>
</dbReference>
<keyword evidence="7 12" id="KW-0863">Zinc-finger</keyword>
<dbReference type="InterPro" id="IPR030846">
    <property type="entry name" value="DnaG_bac"/>
</dbReference>
<keyword evidence="1 12" id="KW-0240">DNA-directed RNA polymerase</keyword>
<dbReference type="SMART" id="SM00400">
    <property type="entry name" value="ZnF_CHCC"/>
    <property type="match status" value="1"/>
</dbReference>
<feature type="compositionally biased region" description="Polar residues" evidence="14">
    <location>
        <begin position="440"/>
        <end position="457"/>
    </location>
</feature>
<dbReference type="Pfam" id="PF10410">
    <property type="entry name" value="DnaB_bind"/>
    <property type="match status" value="1"/>
</dbReference>
<dbReference type="Pfam" id="PF01807">
    <property type="entry name" value="Zn_ribbon_DnaG"/>
    <property type="match status" value="1"/>
</dbReference>
<keyword evidence="17" id="KW-1185">Reference proteome</keyword>
<evidence type="ECO:0000256" key="14">
    <source>
        <dbReference type="SAM" id="MobiDB-lite"/>
    </source>
</evidence>
<evidence type="ECO:0000256" key="1">
    <source>
        <dbReference type="ARBA" id="ARBA00022478"/>
    </source>
</evidence>
<dbReference type="Gene3D" id="3.40.1360.10">
    <property type="match status" value="1"/>
</dbReference>
<keyword evidence="6 12" id="KW-0479">Metal-binding</keyword>
<dbReference type="InterPro" id="IPR006295">
    <property type="entry name" value="DNA_primase_DnaG"/>
</dbReference>
<comment type="cofactor">
    <cofactor evidence="12 13">
        <name>Zn(2+)</name>
        <dbReference type="ChEBI" id="CHEBI:29105"/>
    </cofactor>
    <text evidence="12 13">Binds 1 zinc ion per monomer.</text>
</comment>
<dbReference type="Pfam" id="PF08275">
    <property type="entry name" value="DNAG_N"/>
    <property type="match status" value="1"/>
</dbReference>
<evidence type="ECO:0000256" key="11">
    <source>
        <dbReference type="ARBA" id="ARBA00023163"/>
    </source>
</evidence>
<dbReference type="NCBIfam" id="TIGR01391">
    <property type="entry name" value="dnaG"/>
    <property type="match status" value="1"/>
</dbReference>
<organism evidence="16 17">
    <name type="scientific">Paenibacillus yanchengensis</name>
    <dbReference type="NCBI Taxonomy" id="2035833"/>
    <lineage>
        <taxon>Bacteria</taxon>
        <taxon>Bacillati</taxon>
        <taxon>Bacillota</taxon>
        <taxon>Bacilli</taxon>
        <taxon>Bacillales</taxon>
        <taxon>Paenibacillaceae</taxon>
        <taxon>Paenibacillus</taxon>
    </lineage>
</organism>
<feature type="region of interest" description="Disordered" evidence="14">
    <location>
        <begin position="437"/>
        <end position="464"/>
    </location>
</feature>
<dbReference type="SMART" id="SM00493">
    <property type="entry name" value="TOPRIM"/>
    <property type="match status" value="1"/>
</dbReference>
<dbReference type="PANTHER" id="PTHR30313">
    <property type="entry name" value="DNA PRIMASE"/>
    <property type="match status" value="1"/>
</dbReference>
<dbReference type="InterPro" id="IPR002694">
    <property type="entry name" value="Znf_CHC2"/>
</dbReference>
<comment type="subunit">
    <text evidence="12">Monomer. Interacts with DnaB.</text>
</comment>
<evidence type="ECO:0000256" key="3">
    <source>
        <dbReference type="ARBA" id="ARBA00022679"/>
    </source>
</evidence>
<gene>
    <name evidence="12 16" type="primary">dnaG</name>
    <name evidence="16" type="ORF">ACFSJH_10280</name>
</gene>